<dbReference type="InterPro" id="IPR038763">
    <property type="entry name" value="DHH_sf"/>
</dbReference>
<evidence type="ECO:0000256" key="1">
    <source>
        <dbReference type="ARBA" id="ARBA00005915"/>
    </source>
</evidence>
<dbReference type="InterPro" id="IPR041122">
    <property type="entry name" value="RecJ_OB"/>
</dbReference>
<dbReference type="InterPro" id="IPR001667">
    <property type="entry name" value="DDH_dom"/>
</dbReference>
<dbReference type="AlphaFoldDB" id="A0A7X0RVB4"/>
<dbReference type="SUPFAM" id="SSF64182">
    <property type="entry name" value="DHH phosphoesterases"/>
    <property type="match status" value="1"/>
</dbReference>
<comment type="caution">
    <text evidence="11">The sequence shown here is derived from an EMBL/GenBank/DDBJ whole genome shotgun (WGS) entry which is preliminary data.</text>
</comment>
<evidence type="ECO:0000256" key="6">
    <source>
        <dbReference type="SAM" id="Coils"/>
    </source>
</evidence>
<dbReference type="Proteomes" id="UP000547209">
    <property type="component" value="Unassembled WGS sequence"/>
</dbReference>
<comment type="similarity">
    <text evidence="1">Belongs to the RecJ family.</text>
</comment>
<dbReference type="InterPro" id="IPR003156">
    <property type="entry name" value="DHHA1_dom"/>
</dbReference>
<name>A0A7X0RVB4_9BACL</name>
<keyword evidence="6" id="KW-0175">Coiled coil</keyword>
<evidence type="ECO:0000256" key="3">
    <source>
        <dbReference type="ARBA" id="ARBA00022722"/>
    </source>
</evidence>
<dbReference type="Pfam" id="PF01368">
    <property type="entry name" value="DHH"/>
    <property type="match status" value="1"/>
</dbReference>
<evidence type="ECO:0000256" key="5">
    <source>
        <dbReference type="ARBA" id="ARBA00022839"/>
    </source>
</evidence>
<dbReference type="Pfam" id="PF17768">
    <property type="entry name" value="RecJ_OB"/>
    <property type="match status" value="1"/>
</dbReference>
<dbReference type="GO" id="GO:0003676">
    <property type="term" value="F:nucleic acid binding"/>
    <property type="evidence" value="ECO:0007669"/>
    <property type="project" value="InterPro"/>
</dbReference>
<feature type="coiled-coil region" evidence="6">
    <location>
        <begin position="300"/>
        <end position="327"/>
    </location>
</feature>
<evidence type="ECO:0000259" key="9">
    <source>
        <dbReference type="Pfam" id="PF10141"/>
    </source>
</evidence>
<keyword evidence="12" id="KW-1185">Reference proteome</keyword>
<reference evidence="11 12" key="1">
    <citation type="submission" date="2020-08" db="EMBL/GenBank/DDBJ databases">
        <title>Cohnella phylogeny.</title>
        <authorList>
            <person name="Dunlap C."/>
        </authorList>
    </citation>
    <scope>NUCLEOTIDE SEQUENCE [LARGE SCALE GENOMIC DNA]</scope>
    <source>
        <strain evidence="11 12">DSM 28246</strain>
    </source>
</reference>
<gene>
    <name evidence="11" type="primary">recJ</name>
    <name evidence="11" type="ORF">H7C19_26695</name>
</gene>
<evidence type="ECO:0000259" key="7">
    <source>
        <dbReference type="Pfam" id="PF01368"/>
    </source>
</evidence>
<dbReference type="PANTHER" id="PTHR30255">
    <property type="entry name" value="SINGLE-STRANDED-DNA-SPECIFIC EXONUCLEASE RECJ"/>
    <property type="match status" value="1"/>
</dbReference>
<dbReference type="GO" id="GO:0006310">
    <property type="term" value="P:DNA recombination"/>
    <property type="evidence" value="ECO:0007669"/>
    <property type="project" value="InterPro"/>
</dbReference>
<evidence type="ECO:0000313" key="12">
    <source>
        <dbReference type="Proteomes" id="UP000547209"/>
    </source>
</evidence>
<dbReference type="NCBIfam" id="TIGR00644">
    <property type="entry name" value="recJ"/>
    <property type="match status" value="1"/>
</dbReference>
<dbReference type="InterPro" id="IPR004610">
    <property type="entry name" value="RecJ"/>
</dbReference>
<dbReference type="Gene3D" id="2.40.50.460">
    <property type="match status" value="1"/>
</dbReference>
<dbReference type="Pfam" id="PF02272">
    <property type="entry name" value="DHHA1"/>
    <property type="match status" value="1"/>
</dbReference>
<evidence type="ECO:0000259" key="8">
    <source>
        <dbReference type="Pfam" id="PF02272"/>
    </source>
</evidence>
<evidence type="ECO:0000259" key="10">
    <source>
        <dbReference type="Pfam" id="PF17768"/>
    </source>
</evidence>
<proteinExistence type="inferred from homology"/>
<dbReference type="GO" id="GO:0008409">
    <property type="term" value="F:5'-3' exonuclease activity"/>
    <property type="evidence" value="ECO:0007669"/>
    <property type="project" value="InterPro"/>
</dbReference>
<feature type="domain" description="DHHA1" evidence="8">
    <location>
        <begin position="349"/>
        <end position="439"/>
    </location>
</feature>
<evidence type="ECO:0000313" key="11">
    <source>
        <dbReference type="EMBL" id="MBB6674278.1"/>
    </source>
</evidence>
<dbReference type="Pfam" id="PF10141">
    <property type="entry name" value="ssDNA-exonuc_C"/>
    <property type="match status" value="1"/>
</dbReference>
<dbReference type="InterPro" id="IPR051673">
    <property type="entry name" value="SSDNA_exonuclease_RecJ"/>
</dbReference>
<dbReference type="Gene3D" id="3.90.1640.30">
    <property type="match status" value="1"/>
</dbReference>
<organism evidence="11 12">
    <name type="scientific">Cohnella nanjingensis</name>
    <dbReference type="NCBI Taxonomy" id="1387779"/>
    <lineage>
        <taxon>Bacteria</taxon>
        <taxon>Bacillati</taxon>
        <taxon>Bacillota</taxon>
        <taxon>Bacilli</taxon>
        <taxon>Bacillales</taxon>
        <taxon>Paenibacillaceae</taxon>
        <taxon>Cohnella</taxon>
    </lineage>
</organism>
<keyword evidence="5 11" id="KW-0269">Exonuclease</keyword>
<feature type="domain" description="RecJ OB" evidence="10">
    <location>
        <begin position="459"/>
        <end position="564"/>
    </location>
</feature>
<dbReference type="EMBL" id="JACJVP010000045">
    <property type="protein sequence ID" value="MBB6674278.1"/>
    <property type="molecule type" value="Genomic_DNA"/>
</dbReference>
<dbReference type="RefSeq" id="WP_185672139.1">
    <property type="nucleotide sequence ID" value="NZ_JACJVP010000045.1"/>
</dbReference>
<keyword evidence="3" id="KW-0540">Nuclease</keyword>
<dbReference type="PANTHER" id="PTHR30255:SF2">
    <property type="entry name" value="SINGLE-STRANDED-DNA-SPECIFIC EXONUCLEASE RECJ"/>
    <property type="match status" value="1"/>
</dbReference>
<feature type="domain" description="Single-stranded-DNA-specific exonuclease RecJ C-terminal" evidence="9">
    <location>
        <begin position="641"/>
        <end position="798"/>
    </location>
</feature>
<evidence type="ECO:0000256" key="2">
    <source>
        <dbReference type="ARBA" id="ARBA00019841"/>
    </source>
</evidence>
<keyword evidence="4" id="KW-0378">Hydrolase</keyword>
<evidence type="ECO:0000256" key="4">
    <source>
        <dbReference type="ARBA" id="ARBA00022801"/>
    </source>
</evidence>
<dbReference type="InterPro" id="IPR018779">
    <property type="entry name" value="RecJ_C"/>
</dbReference>
<feature type="domain" description="DDH" evidence="7">
    <location>
        <begin position="82"/>
        <end position="226"/>
    </location>
</feature>
<dbReference type="GO" id="GO:0006281">
    <property type="term" value="P:DNA repair"/>
    <property type="evidence" value="ECO:0007669"/>
    <property type="project" value="InterPro"/>
</dbReference>
<protein>
    <recommendedName>
        <fullName evidence="2">Single-stranded-DNA-specific exonuclease RecJ</fullName>
    </recommendedName>
</protein>
<accession>A0A7X0RVB4</accession>
<sequence length="804" mass="86490">MRQKYRWTISEADERAAAGLAAAIGVPPLVGRLLVARGLTEPEAARSFLSAGPEQFHDPFLMKGMAAAAARIRRAIDEGEHIRVYGDYDADGVTSTALMTRLLRKLGARFDTYIPHRSREGYGLNVGAIDLAAEAGVQLLITVDNGISAVDQIAYAKERGIDVVVTDHHEAPPTLPDAAVALVNPKQPDCTYPFKGLSGAGVAFKLAHALLGEPDLSLADLAAIGIVADLMPLTGENRAIVKLGLAEMNRRPSPGVKALSAVCGAEPGRLSSGRIAFGLAPRLNAGGRLAEADGAVRLLVAEDDEEAERLALSLDQLNQERQQLVDDTLLEAEAAWQWRVAANGGMPLPVIVLAGEGWNAGIAGLVASKLVERYYRPTVILAHDPETGKCKGSARSIDGFDLYAALRECADEMEHFGGHQAAAGMTIRMDRVPSLETKLAALAEAWLSPEDWTPKKKADLLCEASELTLEAAEQLTALEPYGNGNPTPRLVLREAAVADAKSMGKEGKHLRALLAQSGRRIEAVGFGFGEEAGRLGGSGTVDVLGELAINEWNGSRRVQFMLQDWRPASLPVLDRRQERDWVEAVRALADAAPLFVLSASGQAIARLEKAAVGTSGAALYAEGEQFASRKAEQAEETPPYARGSGGARLALVGLPDGAEALDGLRLALQGCAPLEEIHLFVEDSRSAAEDAARFALPTREQFGEVYAMFRRQSNWIDAPDGFLRQVADRTGWPLAAVRMMQEIFDELGFLKMNRSSVQVVANPPRRPLDESERYRKAQRRAEAAALAEMSFPNLQAWLRQLANA</sequence>